<dbReference type="Pfam" id="PF00501">
    <property type="entry name" value="AMP-binding"/>
    <property type="match status" value="1"/>
</dbReference>
<dbReference type="Gene3D" id="3.40.50.12780">
    <property type="entry name" value="N-terminal domain of ligase-like"/>
    <property type="match status" value="1"/>
</dbReference>
<dbReference type="Gene3D" id="1.10.1200.10">
    <property type="entry name" value="ACP-like"/>
    <property type="match status" value="1"/>
</dbReference>
<sequence length="898" mass="99174">MSGCSSGDVCSQEQRRRCCISHVFFNSATLNSDEIAAIHVAPSRGRSGDGGDGVFWSKNPRKFIRSGQVHRTADSSSSGSSSCCGPPVYEGDECFTFGDVLKAVDSLASLLRSILDADDPYLILSQSSFSVKSNYSKQRTSSRSKSAVSFIPSVKQLAESDNVYKPKILGLYMPPSVEYIVSVLSVLRCGEAFLPLDPLWPKDRILSVVSSANVDLIVTFEPSFYDVEKSGWLVEFGSCPVLSLSMKEIMEGCSSPLQLYWPCEKEQKRLFCYVLYTSGSTGEPKGVCGTEQGLLNRFMWMQELYPMHEGEILLFKTSISFIDHLQEFLGAMLGACTLVIPPFNELRKDPFSIVNFLQAYSINRLIAVPSLMRVILPTLKIQSNIGIGCSLKFLVLSGEDFPLSLWDELSSLLPRTSILNLYGSTEVSGDCTYFDCKMLPTILDTEALTSVPIGVPISNCDVLLVGENDTSKTGEIYVGGLCVSIGYIEASPTPLDYIKMCKNYSCNCCEDDCGSQVYYRTGDFARRLPGGDLVFLGRKDRTIKVHGQRVALEEIENIIRAHPDVIDAAVISHEDSGELSFLTAFLVLRHNNLSGNLVRSSVRSWLSSKVPLAMIPNRFVLIESLPMSSSGKVDYAFLASSTFFTLHVQDDIDGAKHSDNLEMIKKAFCETLLVEEVSSDDDFFMMGGDSVSASHLCYDLGIDMRLLYNFPTPSKLHVALVGEKGSFRNDVATYPGRKLDLRIESWNMSNSVSAGLNIQGPKSQEWLLKNPNENNDDTFVASKRLKVNVEKHILSNFPCQRDGIPWSASIQISCSFSRCNKVMHDEDYLLSNTNQVLHLTEASRKSKGPPLRELWKVGMESCVDASPLVVFTDHDAFIFIGSHAHNFVCINAKSGASN</sequence>
<evidence type="ECO:0000259" key="1">
    <source>
        <dbReference type="Pfam" id="PF00501"/>
    </source>
</evidence>
<name>A0A2P2KNW9_RHIMU</name>
<dbReference type="EMBL" id="GGEC01026915">
    <property type="protein sequence ID" value="MBX07399.1"/>
    <property type="molecule type" value="Transcribed_RNA"/>
</dbReference>
<organism evidence="3">
    <name type="scientific">Rhizophora mucronata</name>
    <name type="common">Asiatic mangrove</name>
    <dbReference type="NCBI Taxonomy" id="61149"/>
    <lineage>
        <taxon>Eukaryota</taxon>
        <taxon>Viridiplantae</taxon>
        <taxon>Streptophyta</taxon>
        <taxon>Embryophyta</taxon>
        <taxon>Tracheophyta</taxon>
        <taxon>Spermatophyta</taxon>
        <taxon>Magnoliopsida</taxon>
        <taxon>eudicotyledons</taxon>
        <taxon>Gunneridae</taxon>
        <taxon>Pentapetalae</taxon>
        <taxon>rosids</taxon>
        <taxon>fabids</taxon>
        <taxon>Malpighiales</taxon>
        <taxon>Rhizophoraceae</taxon>
        <taxon>Rhizophora</taxon>
    </lineage>
</organism>
<dbReference type="PROSITE" id="PS00455">
    <property type="entry name" value="AMP_BINDING"/>
    <property type="match status" value="1"/>
</dbReference>
<dbReference type="CDD" id="cd05930">
    <property type="entry name" value="A_NRPS"/>
    <property type="match status" value="1"/>
</dbReference>
<protein>
    <recommendedName>
        <fullName evidence="4">4-coumarate--CoA ligase</fullName>
    </recommendedName>
</protein>
<evidence type="ECO:0000313" key="3">
    <source>
        <dbReference type="EMBL" id="MBX07399.1"/>
    </source>
</evidence>
<dbReference type="FunFam" id="3.40.50.12780:FF:000049">
    <property type="entry name" value="Putative acyl-activating enzyme 19"/>
    <property type="match status" value="1"/>
</dbReference>
<dbReference type="InterPro" id="IPR025110">
    <property type="entry name" value="AMP-bd_C"/>
</dbReference>
<accession>A0A2P2KNW9</accession>
<dbReference type="InterPro" id="IPR045851">
    <property type="entry name" value="AMP-bd_C_sf"/>
</dbReference>
<dbReference type="PANTHER" id="PTHR44394">
    <property type="entry name" value="BETA-ALANINE-ACTIVATING ENZYME"/>
    <property type="match status" value="1"/>
</dbReference>
<feature type="domain" description="AMP-binding enzyme C-terminal" evidence="2">
    <location>
        <begin position="554"/>
        <end position="632"/>
    </location>
</feature>
<dbReference type="SUPFAM" id="SSF47336">
    <property type="entry name" value="ACP-like"/>
    <property type="match status" value="1"/>
</dbReference>
<dbReference type="PANTHER" id="PTHR44394:SF1">
    <property type="entry name" value="BETA-ALANINE-ACTIVATING ENZYME"/>
    <property type="match status" value="1"/>
</dbReference>
<dbReference type="AlphaFoldDB" id="A0A2P2KNW9"/>
<dbReference type="GO" id="GO:0043041">
    <property type="term" value="P:amino acid activation for nonribosomal peptide biosynthetic process"/>
    <property type="evidence" value="ECO:0007669"/>
    <property type="project" value="TreeGrafter"/>
</dbReference>
<dbReference type="SUPFAM" id="SSF56801">
    <property type="entry name" value="Acetyl-CoA synthetase-like"/>
    <property type="match status" value="1"/>
</dbReference>
<dbReference type="InterPro" id="IPR000873">
    <property type="entry name" value="AMP-dep_synth/lig_dom"/>
</dbReference>
<dbReference type="Pfam" id="PF13193">
    <property type="entry name" value="AMP-binding_C"/>
    <property type="match status" value="1"/>
</dbReference>
<dbReference type="InterPro" id="IPR020845">
    <property type="entry name" value="AMP-binding_CS"/>
</dbReference>
<proteinExistence type="predicted"/>
<dbReference type="InterPro" id="IPR042099">
    <property type="entry name" value="ANL_N_sf"/>
</dbReference>
<feature type="domain" description="AMP-dependent synthetase/ligase" evidence="1">
    <location>
        <begin position="165"/>
        <end position="487"/>
    </location>
</feature>
<dbReference type="Gene3D" id="3.30.300.30">
    <property type="match status" value="1"/>
</dbReference>
<evidence type="ECO:0008006" key="4">
    <source>
        <dbReference type="Google" id="ProtNLM"/>
    </source>
</evidence>
<dbReference type="InterPro" id="IPR052091">
    <property type="entry name" value="Beta-ala_Activ/Resist"/>
</dbReference>
<evidence type="ECO:0000259" key="2">
    <source>
        <dbReference type="Pfam" id="PF13193"/>
    </source>
</evidence>
<reference evidence="3" key="1">
    <citation type="submission" date="2018-02" db="EMBL/GenBank/DDBJ databases">
        <title>Rhizophora mucronata_Transcriptome.</title>
        <authorList>
            <person name="Meera S.P."/>
            <person name="Sreeshan A."/>
            <person name="Augustine A."/>
        </authorList>
    </citation>
    <scope>NUCLEOTIDE SEQUENCE</scope>
    <source>
        <tissue evidence="3">Leaf</tissue>
    </source>
</reference>
<dbReference type="InterPro" id="IPR036736">
    <property type="entry name" value="ACP-like_sf"/>
</dbReference>